<sequence>MSSLSEGSDIKNLNDIVYHVIVSIEGGSIIARDVGGNVISSGVAGTDDSRVITEAITFVPDNGNVLISNGEYLLSADTQFYLDEGDLNPFWICIPILGNKNVHIFGYGAGITVLKLKPNQFSVGHPVAMMLNRAISLDPGFTAFTVANMTFDGNRDNQEQWYKDGASLILTGSPRSGGNYYNLEFKNSYGTGLYLGNNGMGSESHSSITNVVARDCSLEGILLDTAQDTVVSDCVFERCRTGLTIHGNNDYQTRTKDRIVVKDISCIASPLTIWCINDLQMSSVNMDCTASPNAYGLLIHSSIGVHIKESFFKSDRNKASSYGGASYIDADIDGPTAATLENCVLDGYYALHVLGSATATLRGGAVNASYACAYLRGIDPSTAMATLIGTVFIPAKHTIDCAPGTSINIMYCYSSSIGSMIVEGTLNNQGSYGFGLPDV</sequence>
<dbReference type="AlphaFoldDB" id="A0A0W8F503"/>
<gene>
    <name evidence="1" type="ORF">ASZ90_014417</name>
</gene>
<evidence type="ECO:0000313" key="1">
    <source>
        <dbReference type="EMBL" id="KUG15909.1"/>
    </source>
</evidence>
<dbReference type="SUPFAM" id="SSF51126">
    <property type="entry name" value="Pectin lyase-like"/>
    <property type="match status" value="1"/>
</dbReference>
<dbReference type="InterPro" id="IPR012334">
    <property type="entry name" value="Pectin_lyas_fold"/>
</dbReference>
<protein>
    <submittedName>
        <fullName evidence="1">Uncharacterized protein</fullName>
    </submittedName>
</protein>
<proteinExistence type="predicted"/>
<dbReference type="EMBL" id="LNQE01001520">
    <property type="protein sequence ID" value="KUG15909.1"/>
    <property type="molecule type" value="Genomic_DNA"/>
</dbReference>
<organism evidence="1">
    <name type="scientific">hydrocarbon metagenome</name>
    <dbReference type="NCBI Taxonomy" id="938273"/>
    <lineage>
        <taxon>unclassified sequences</taxon>
        <taxon>metagenomes</taxon>
        <taxon>ecological metagenomes</taxon>
    </lineage>
</organism>
<dbReference type="InterPro" id="IPR011050">
    <property type="entry name" value="Pectin_lyase_fold/virulence"/>
</dbReference>
<accession>A0A0W8F503</accession>
<reference evidence="1" key="1">
    <citation type="journal article" date="2015" name="Proc. Natl. Acad. Sci. U.S.A.">
        <title>Networks of energetic and metabolic interactions define dynamics in microbial communities.</title>
        <authorList>
            <person name="Embree M."/>
            <person name="Liu J.K."/>
            <person name="Al-Bassam M.M."/>
            <person name="Zengler K."/>
        </authorList>
    </citation>
    <scope>NUCLEOTIDE SEQUENCE</scope>
</reference>
<name>A0A0W8F503_9ZZZZ</name>
<comment type="caution">
    <text evidence="1">The sequence shown here is derived from an EMBL/GenBank/DDBJ whole genome shotgun (WGS) entry which is preliminary data.</text>
</comment>
<dbReference type="Gene3D" id="2.160.20.10">
    <property type="entry name" value="Single-stranded right-handed beta-helix, Pectin lyase-like"/>
    <property type="match status" value="1"/>
</dbReference>